<name>A0ABW1U453_9BURK</name>
<dbReference type="InterPro" id="IPR020556">
    <property type="entry name" value="Amidase_CS"/>
</dbReference>
<dbReference type="InterPro" id="IPR036928">
    <property type="entry name" value="AS_sf"/>
</dbReference>
<evidence type="ECO:0000259" key="2">
    <source>
        <dbReference type="Pfam" id="PF01425"/>
    </source>
</evidence>
<gene>
    <name evidence="3" type="ORF">ACFQND_25695</name>
</gene>
<dbReference type="Pfam" id="PF01425">
    <property type="entry name" value="Amidase"/>
    <property type="match status" value="1"/>
</dbReference>
<dbReference type="InterPro" id="IPR000120">
    <property type="entry name" value="Amidase"/>
</dbReference>
<dbReference type="PANTHER" id="PTHR11895:SF7">
    <property type="entry name" value="GLUTAMYL-TRNA(GLN) AMIDOTRANSFERASE SUBUNIT A, MITOCHONDRIAL"/>
    <property type="match status" value="1"/>
</dbReference>
<dbReference type="RefSeq" id="WP_371435130.1">
    <property type="nucleotide sequence ID" value="NZ_JBHSRS010000084.1"/>
</dbReference>
<dbReference type="InterPro" id="IPR023631">
    <property type="entry name" value="Amidase_dom"/>
</dbReference>
<evidence type="ECO:0000256" key="1">
    <source>
        <dbReference type="ARBA" id="ARBA00009199"/>
    </source>
</evidence>
<comment type="similarity">
    <text evidence="1">Belongs to the amidase family.</text>
</comment>
<reference evidence="4" key="1">
    <citation type="journal article" date="2019" name="Int. J. Syst. Evol. Microbiol.">
        <title>The Global Catalogue of Microorganisms (GCM) 10K type strain sequencing project: providing services to taxonomists for standard genome sequencing and annotation.</title>
        <authorList>
            <consortium name="The Broad Institute Genomics Platform"/>
            <consortium name="The Broad Institute Genome Sequencing Center for Infectious Disease"/>
            <person name="Wu L."/>
            <person name="Ma J."/>
        </authorList>
    </citation>
    <scope>NUCLEOTIDE SEQUENCE [LARGE SCALE GENOMIC DNA]</scope>
    <source>
        <strain evidence="4">CCUG 39402</strain>
    </source>
</reference>
<keyword evidence="4" id="KW-1185">Reference proteome</keyword>
<comment type="caution">
    <text evidence="3">The sequence shown here is derived from an EMBL/GenBank/DDBJ whole genome shotgun (WGS) entry which is preliminary data.</text>
</comment>
<accession>A0ABW1U453</accession>
<dbReference type="Proteomes" id="UP001596270">
    <property type="component" value="Unassembled WGS sequence"/>
</dbReference>
<dbReference type="PANTHER" id="PTHR11895">
    <property type="entry name" value="TRANSAMIDASE"/>
    <property type="match status" value="1"/>
</dbReference>
<proteinExistence type="inferred from homology"/>
<dbReference type="Gene3D" id="3.90.1300.10">
    <property type="entry name" value="Amidase signature (AS) domain"/>
    <property type="match status" value="1"/>
</dbReference>
<dbReference type="EMBL" id="JBHSRS010000084">
    <property type="protein sequence ID" value="MFC6284634.1"/>
    <property type="molecule type" value="Genomic_DNA"/>
</dbReference>
<organism evidence="3 4">
    <name type="scientific">Polaromonas aquatica</name>
    <dbReference type="NCBI Taxonomy" id="332657"/>
    <lineage>
        <taxon>Bacteria</taxon>
        <taxon>Pseudomonadati</taxon>
        <taxon>Pseudomonadota</taxon>
        <taxon>Betaproteobacteria</taxon>
        <taxon>Burkholderiales</taxon>
        <taxon>Comamonadaceae</taxon>
        <taxon>Polaromonas</taxon>
    </lineage>
</organism>
<dbReference type="SUPFAM" id="SSF75304">
    <property type="entry name" value="Amidase signature (AS) enzymes"/>
    <property type="match status" value="1"/>
</dbReference>
<sequence length="474" mass="49968">MSITFTDYRAFDAMGLANAVRRGDISRREVLEATLARVAAVNPQVNAVTYVHEAAASEASGDAQAPFAGVPYFIKDLHAPVAGMPLAHGSRLFAGDVHDFDSETVARLRRAGFVILGRTASSEFGMNASIEPSLGQPTRNPWNLAHTAGGSSGGAGAAVASGMLPATHATDSGGSIRIPASCNGLVGLKPTRGLIPTGPHRGEASHGLSHEHAVTRSVRDCAAILDVTAGPDTGAPYFTAKPAESYLQAIARPPGRLRIAFTTTTFDGRAVDAECRTAVENTVRLLQDLGHEVEERRPEFDGAALGAACGTLLLTGLAALVDARETQLGRSARPDEMDAVVHAAIAMGRKVSGVQYASRFAVINREVRRIGRFFESADVFITPTMAKPPVAIGQLSMQTLTMEQFQQAMAAFCPFTGAFNATGQPAMSLPLHWTAAGLPVGVQFVGRFGEDARLLQLAAQLEQAAPWFKRTASL</sequence>
<evidence type="ECO:0000313" key="3">
    <source>
        <dbReference type="EMBL" id="MFC6284634.1"/>
    </source>
</evidence>
<feature type="domain" description="Amidase" evidence="2">
    <location>
        <begin position="29"/>
        <end position="455"/>
    </location>
</feature>
<protein>
    <submittedName>
        <fullName evidence="3">Amidase</fullName>
    </submittedName>
</protein>
<dbReference type="PROSITE" id="PS00571">
    <property type="entry name" value="AMIDASES"/>
    <property type="match status" value="1"/>
</dbReference>
<evidence type="ECO:0000313" key="4">
    <source>
        <dbReference type="Proteomes" id="UP001596270"/>
    </source>
</evidence>